<proteinExistence type="predicted"/>
<feature type="domain" description="PLD phosphodiesterase" evidence="6">
    <location>
        <begin position="289"/>
        <end position="315"/>
    </location>
</feature>
<protein>
    <recommendedName>
        <fullName evidence="3">Phospholipase D</fullName>
    </recommendedName>
    <alternativeName>
        <fullName evidence="5">Choline phosphatase</fullName>
    </alternativeName>
</protein>
<feature type="domain" description="PLD phosphodiesterase" evidence="6">
    <location>
        <begin position="112"/>
        <end position="139"/>
    </location>
</feature>
<accession>A0ABS7PWG8</accession>
<keyword evidence="4" id="KW-0964">Secreted</keyword>
<dbReference type="Proteomes" id="UP000706039">
    <property type="component" value="Unassembled WGS sequence"/>
</dbReference>
<dbReference type="PROSITE" id="PS50035">
    <property type="entry name" value="PLD"/>
    <property type="match status" value="2"/>
</dbReference>
<evidence type="ECO:0000256" key="4">
    <source>
        <dbReference type="ARBA" id="ARBA00022525"/>
    </source>
</evidence>
<dbReference type="EMBL" id="JAINVV010000009">
    <property type="protein sequence ID" value="MBY8824702.1"/>
    <property type="molecule type" value="Genomic_DNA"/>
</dbReference>
<evidence type="ECO:0000256" key="3">
    <source>
        <dbReference type="ARBA" id="ARBA00018392"/>
    </source>
</evidence>
<organism evidence="7 8">
    <name type="scientific">Sphingomonas colocasiae</name>
    <dbReference type="NCBI Taxonomy" id="1848973"/>
    <lineage>
        <taxon>Bacteria</taxon>
        <taxon>Pseudomonadati</taxon>
        <taxon>Pseudomonadota</taxon>
        <taxon>Alphaproteobacteria</taxon>
        <taxon>Sphingomonadales</taxon>
        <taxon>Sphingomonadaceae</taxon>
        <taxon>Sphingomonas</taxon>
    </lineage>
</organism>
<dbReference type="RefSeq" id="WP_222991780.1">
    <property type="nucleotide sequence ID" value="NZ_JAINVV010000009.1"/>
</dbReference>
<keyword evidence="8" id="KW-1185">Reference proteome</keyword>
<dbReference type="InterPro" id="IPR025202">
    <property type="entry name" value="PLD-like_dom"/>
</dbReference>
<evidence type="ECO:0000256" key="5">
    <source>
        <dbReference type="ARBA" id="ARBA00029594"/>
    </source>
</evidence>
<evidence type="ECO:0000259" key="6">
    <source>
        <dbReference type="PROSITE" id="PS50035"/>
    </source>
</evidence>
<dbReference type="SUPFAM" id="SSF56024">
    <property type="entry name" value="Phospholipase D/nuclease"/>
    <property type="match status" value="2"/>
</dbReference>
<sequence length="389" mass="43695">MALAAPIVIDDVPALDGNRLELVVDGPASWAALIALIEGARTSLKLYYYIFEGDESGRAVREALLDAINRGVSVSLIVDGFGSSNTPPAFFAPLVEAGCDTCRFLPRFGRRYLLRNHQKMAIADGRVAIIGGFNIADDYFRPPSAGGWHDLGLEIEGPAVHWLSRYFDALMIWARLERPSLRRLRKLLRTMQHHARGRLQWLLGGPTRRLSAWARSVKHDLEHARSADMIEAYFSPGRSMLKRIKRVVKRGGRSRIVTARLSDNGATVGAARFLYGGLLRRDVEVYEYLPAKLHMKLIVIDDVTYIGSANFDMRSLFLNLELMLRIDDAAFAARMRAFFEAELADCERITPEIHKANAGFLNRMKWALSYLVVGVADYTVTRRLNFGLD</sequence>
<dbReference type="Pfam" id="PF13091">
    <property type="entry name" value="PLDc_2"/>
    <property type="match status" value="2"/>
</dbReference>
<reference evidence="7 8" key="1">
    <citation type="submission" date="2021-08" db="EMBL/GenBank/DDBJ databases">
        <authorList>
            <person name="Tuo L."/>
        </authorList>
    </citation>
    <scope>NUCLEOTIDE SEQUENCE [LARGE SCALE GENOMIC DNA]</scope>
    <source>
        <strain evidence="7 8">JCM 31229</strain>
    </source>
</reference>
<dbReference type="PANTHER" id="PTHR21248:SF22">
    <property type="entry name" value="PHOSPHOLIPASE D"/>
    <property type="match status" value="1"/>
</dbReference>
<evidence type="ECO:0000313" key="8">
    <source>
        <dbReference type="Proteomes" id="UP000706039"/>
    </source>
</evidence>
<comment type="subcellular location">
    <subcellularLocation>
        <location evidence="2">Secreted</location>
    </subcellularLocation>
</comment>
<comment type="caution">
    <text evidence="7">The sequence shown here is derived from an EMBL/GenBank/DDBJ whole genome shotgun (WGS) entry which is preliminary data.</text>
</comment>
<comment type="function">
    <text evidence="1">Could be a virulence factor.</text>
</comment>
<evidence type="ECO:0000313" key="7">
    <source>
        <dbReference type="EMBL" id="MBY8824702.1"/>
    </source>
</evidence>
<dbReference type="Gene3D" id="3.30.870.10">
    <property type="entry name" value="Endonuclease Chain A"/>
    <property type="match status" value="2"/>
</dbReference>
<evidence type="ECO:0000256" key="2">
    <source>
        <dbReference type="ARBA" id="ARBA00004613"/>
    </source>
</evidence>
<dbReference type="CDD" id="cd09110">
    <property type="entry name" value="PLDc_CLS_1"/>
    <property type="match status" value="1"/>
</dbReference>
<dbReference type="InterPro" id="IPR001736">
    <property type="entry name" value="PLipase_D/transphosphatidylase"/>
</dbReference>
<dbReference type="PANTHER" id="PTHR21248">
    <property type="entry name" value="CARDIOLIPIN SYNTHASE"/>
    <property type="match status" value="1"/>
</dbReference>
<gene>
    <name evidence="7" type="ORF">K7G82_20530</name>
</gene>
<dbReference type="SMART" id="SM00155">
    <property type="entry name" value="PLDc"/>
    <property type="match status" value="2"/>
</dbReference>
<name>A0ABS7PWG8_9SPHN</name>
<evidence type="ECO:0000256" key="1">
    <source>
        <dbReference type="ARBA" id="ARBA00003145"/>
    </source>
</evidence>